<dbReference type="EMBL" id="LNXW01000013">
    <property type="protein sequence ID" value="KTC80540.1"/>
    <property type="molecule type" value="Genomic_DNA"/>
</dbReference>
<dbReference type="GO" id="GO:0016567">
    <property type="term" value="P:protein ubiquitination"/>
    <property type="evidence" value="ECO:0007669"/>
    <property type="project" value="InterPro"/>
</dbReference>
<dbReference type="GO" id="GO:0061630">
    <property type="term" value="F:ubiquitin protein ligase activity"/>
    <property type="evidence" value="ECO:0007669"/>
    <property type="project" value="InterPro"/>
</dbReference>
<dbReference type="PANTHER" id="PTHR22849:SF132">
    <property type="entry name" value="E3 UBIQUITIN-PROTEIN LIGASE PUB23"/>
    <property type="match status" value="1"/>
</dbReference>
<dbReference type="OrthoDB" id="5649725at2"/>
<dbReference type="SUPFAM" id="SSF57850">
    <property type="entry name" value="RING/U-box"/>
    <property type="match status" value="1"/>
</dbReference>
<organism evidence="2 3">
    <name type="scientific">Legionella cherrii</name>
    <dbReference type="NCBI Taxonomy" id="28084"/>
    <lineage>
        <taxon>Bacteria</taxon>
        <taxon>Pseudomonadati</taxon>
        <taxon>Pseudomonadota</taxon>
        <taxon>Gammaproteobacteria</taxon>
        <taxon>Legionellales</taxon>
        <taxon>Legionellaceae</taxon>
        <taxon>Legionella</taxon>
    </lineage>
</organism>
<gene>
    <name evidence="2" type="ORF">Lche_2560</name>
</gene>
<dbReference type="InterPro" id="IPR045185">
    <property type="entry name" value="PUB22/23/24-like"/>
</dbReference>
<reference evidence="2 3" key="1">
    <citation type="submission" date="2015-11" db="EMBL/GenBank/DDBJ databases">
        <title>Genomic analysis of 38 Legionella species identifies large and diverse effector repertoires.</title>
        <authorList>
            <person name="Burstein D."/>
            <person name="Amaro F."/>
            <person name="Zusman T."/>
            <person name="Lifshitz Z."/>
            <person name="Cohen O."/>
            <person name="Gilbert J.A."/>
            <person name="Pupko T."/>
            <person name="Shuman H.A."/>
            <person name="Segal G."/>
        </authorList>
    </citation>
    <scope>NUCLEOTIDE SEQUENCE [LARGE SCALE GENOMIC DNA]</scope>
    <source>
        <strain evidence="2 3">ORW</strain>
    </source>
</reference>
<evidence type="ECO:0000313" key="2">
    <source>
        <dbReference type="EMBL" id="KTC80540.1"/>
    </source>
</evidence>
<dbReference type="Gene3D" id="3.30.40.10">
    <property type="entry name" value="Zinc/RING finger domain, C3HC4 (zinc finger)"/>
    <property type="match status" value="1"/>
</dbReference>
<dbReference type="Pfam" id="PF04564">
    <property type="entry name" value="U-box"/>
    <property type="match status" value="1"/>
</dbReference>
<sequence length="375" mass="42436">MRLKIEEDTKEANVFIYGKMGPDETNLILFSKVSWLSNQSNYSSNIALLQENGSKLWLIRDSRVEGLLTVQSISWNKELEQWQAEGPQRFMLSNDYGWVLNNAHPESEDFLVIADSVGGIIHMTNENTQPHLPGLLKILSANGYEVENRVNPKIGQETLSIGYTSYRTDADVSQQDSKGSKLVLTTVNLPEGMLMALSCPLATIISGQMKVMKDPVTWVADGISYERSQLLMLHPDLEEGKDFYPNIKLKTIINYVSATSLSPEEYWAKLQKVEEDIKDPILLNTMQEPVLSPSGHSFEKSSIETWINSKYVNLPTVSNIVPIPDPITKQDIRGRTLVVNKNLSQFIKAWPDFYRQQEYNLAISLSEKVQYSKSN</sequence>
<dbReference type="PROSITE" id="PS51698">
    <property type="entry name" value="U_BOX"/>
    <property type="match status" value="1"/>
</dbReference>
<evidence type="ECO:0000313" key="3">
    <source>
        <dbReference type="Proteomes" id="UP000054921"/>
    </source>
</evidence>
<name>A0A0W0SAC4_9GAMM</name>
<dbReference type="Proteomes" id="UP000054921">
    <property type="component" value="Unassembled WGS sequence"/>
</dbReference>
<dbReference type="InterPro" id="IPR013083">
    <property type="entry name" value="Znf_RING/FYVE/PHD"/>
</dbReference>
<dbReference type="InterPro" id="IPR003613">
    <property type="entry name" value="Ubox_domain"/>
</dbReference>
<accession>A0A0W0SAC4</accession>
<dbReference type="PATRIC" id="fig|28084.5.peg.2765"/>
<dbReference type="SMART" id="SM00504">
    <property type="entry name" value="Ubox"/>
    <property type="match status" value="1"/>
</dbReference>
<evidence type="ECO:0000259" key="1">
    <source>
        <dbReference type="PROSITE" id="PS51698"/>
    </source>
</evidence>
<proteinExistence type="predicted"/>
<dbReference type="PANTHER" id="PTHR22849">
    <property type="entry name" value="WDSAM1 PROTEIN"/>
    <property type="match status" value="1"/>
</dbReference>
<feature type="domain" description="U-box" evidence="1">
    <location>
        <begin position="272"/>
        <end position="357"/>
    </location>
</feature>
<protein>
    <submittedName>
        <fullName evidence="2">Ubiquitin conjugation factor E4 family domain protein (U-box)</fullName>
    </submittedName>
</protein>
<comment type="caution">
    <text evidence="2">The sequence shown here is derived from an EMBL/GenBank/DDBJ whole genome shotgun (WGS) entry which is preliminary data.</text>
</comment>
<dbReference type="STRING" id="28084.Lche_2560"/>
<dbReference type="AlphaFoldDB" id="A0A0W0SAC4"/>
<dbReference type="RefSeq" id="WP_058388026.1">
    <property type="nucleotide sequence ID" value="NZ_LNXW01000013.1"/>
</dbReference>